<feature type="transmembrane region" description="Helical" evidence="1">
    <location>
        <begin position="184"/>
        <end position="204"/>
    </location>
</feature>
<evidence type="ECO:0000256" key="1">
    <source>
        <dbReference type="SAM" id="Phobius"/>
    </source>
</evidence>
<dbReference type="AlphaFoldDB" id="A0A7W7IIU2"/>
<keyword evidence="1" id="KW-0472">Membrane</keyword>
<organism evidence="3 4">
    <name type="scientific">Actinomadura livida</name>
    <dbReference type="NCBI Taxonomy" id="79909"/>
    <lineage>
        <taxon>Bacteria</taxon>
        <taxon>Bacillati</taxon>
        <taxon>Actinomycetota</taxon>
        <taxon>Actinomycetes</taxon>
        <taxon>Streptosporangiales</taxon>
        <taxon>Thermomonosporaceae</taxon>
        <taxon>Actinomadura</taxon>
    </lineage>
</organism>
<evidence type="ECO:0000313" key="3">
    <source>
        <dbReference type="EMBL" id="MBB4777766.1"/>
    </source>
</evidence>
<feature type="transmembrane region" description="Helical" evidence="1">
    <location>
        <begin position="149"/>
        <end position="172"/>
    </location>
</feature>
<protein>
    <submittedName>
        <fullName evidence="3">Uncharacterized protein</fullName>
    </submittedName>
</protein>
<keyword evidence="5" id="KW-1185">Reference proteome</keyword>
<dbReference type="Proteomes" id="UP000549343">
    <property type="component" value="Unassembled WGS sequence"/>
</dbReference>
<dbReference type="RefSeq" id="WP_184888441.1">
    <property type="nucleotide sequence ID" value="NZ_BAAAHD010000010.1"/>
</dbReference>
<evidence type="ECO:0000313" key="5">
    <source>
        <dbReference type="Proteomes" id="UP001501427"/>
    </source>
</evidence>
<evidence type="ECO:0000313" key="2">
    <source>
        <dbReference type="EMBL" id="GAA0551605.1"/>
    </source>
</evidence>
<name>A0A7W7IIU2_9ACTN</name>
<reference evidence="2" key="4">
    <citation type="submission" date="2023-12" db="EMBL/GenBank/DDBJ databases">
        <authorList>
            <person name="Sun Q."/>
            <person name="Inoue M."/>
        </authorList>
    </citation>
    <scope>NUCLEOTIDE SEQUENCE</scope>
    <source>
        <strain evidence="2">JCM 10667</strain>
    </source>
</reference>
<reference evidence="5" key="2">
    <citation type="journal article" date="2019" name="Int. J. Syst. Evol. Microbiol.">
        <title>The Global Catalogue of Microorganisms (GCM) 10K type strain sequencing project: providing services to taxonomists for standard genome sequencing and annotation.</title>
        <authorList>
            <consortium name="The Broad Institute Genomics Platform"/>
            <consortium name="The Broad Institute Genome Sequencing Center for Infectious Disease"/>
            <person name="Wu L."/>
            <person name="Ma J."/>
        </authorList>
    </citation>
    <scope>NUCLEOTIDE SEQUENCE [LARGE SCALE GENOMIC DNA]</scope>
    <source>
        <strain evidence="5">JCM 10667</strain>
    </source>
</reference>
<proteinExistence type="predicted"/>
<gene>
    <name evidence="3" type="ORF">F4557_006184</name>
    <name evidence="2" type="ORF">GCM10009546_12030</name>
</gene>
<sequence>MAHLSLRGIMKSIFMTVLNLAAGVGLVVLAAGLLAAEAPDGDRDLRAYESATRCQAPPRAPADCRWTAKFTVSDVRLTSKRGESDSAVLTDADGDGWETSYPNSGPVLNTLDEGDRVTGTVWRGRLTEIAAMGQSQRTHAAPVDMRTRVLIGALILVPGGVLMTAASTWRLLRLRARPEPTPGMVATLGLAYALFLAGLFSPLLVSAGGENFRTTLAVWVPIAAVMTAAAFVSTARKRRTMSAPG</sequence>
<reference evidence="2" key="1">
    <citation type="journal article" date="2014" name="Int. J. Syst. Evol. Microbiol.">
        <title>Complete genome of a new Firmicutes species belonging to the dominant human colonic microbiota ('Ruminococcus bicirculans') reveals two chromosomes and a selective capacity to utilize plant glucans.</title>
        <authorList>
            <consortium name="NISC Comparative Sequencing Program"/>
            <person name="Wegmann U."/>
            <person name="Louis P."/>
            <person name="Goesmann A."/>
            <person name="Henrissat B."/>
            <person name="Duncan S.H."/>
            <person name="Flint H.J."/>
        </authorList>
    </citation>
    <scope>NUCLEOTIDE SEQUENCE</scope>
    <source>
        <strain evidence="2">JCM 10667</strain>
    </source>
</reference>
<feature type="transmembrane region" description="Helical" evidence="1">
    <location>
        <begin position="12"/>
        <end position="36"/>
    </location>
</feature>
<comment type="caution">
    <text evidence="3">The sequence shown here is derived from an EMBL/GenBank/DDBJ whole genome shotgun (WGS) entry which is preliminary data.</text>
</comment>
<feature type="transmembrane region" description="Helical" evidence="1">
    <location>
        <begin position="216"/>
        <end position="235"/>
    </location>
</feature>
<reference evidence="3 4" key="3">
    <citation type="submission" date="2020-08" db="EMBL/GenBank/DDBJ databases">
        <title>Sequencing the genomes of 1000 actinobacteria strains.</title>
        <authorList>
            <person name="Klenk H.-P."/>
        </authorList>
    </citation>
    <scope>NUCLEOTIDE SEQUENCE [LARGE SCALE GENOMIC DNA]</scope>
    <source>
        <strain evidence="3 4">DSM 44772</strain>
    </source>
</reference>
<dbReference type="EMBL" id="BAAAHD010000010">
    <property type="protein sequence ID" value="GAA0551605.1"/>
    <property type="molecule type" value="Genomic_DNA"/>
</dbReference>
<keyword evidence="1" id="KW-0812">Transmembrane</keyword>
<dbReference type="EMBL" id="JACHMV010000001">
    <property type="protein sequence ID" value="MBB4777766.1"/>
    <property type="molecule type" value="Genomic_DNA"/>
</dbReference>
<keyword evidence="1" id="KW-1133">Transmembrane helix</keyword>
<evidence type="ECO:0000313" key="4">
    <source>
        <dbReference type="Proteomes" id="UP000549343"/>
    </source>
</evidence>
<accession>A0A7W7IIU2</accession>
<dbReference type="Proteomes" id="UP001501427">
    <property type="component" value="Unassembled WGS sequence"/>
</dbReference>